<accession>A0A9W6HZ06</accession>
<reference evidence="1" key="2">
    <citation type="submission" date="2023-01" db="EMBL/GenBank/DDBJ databases">
        <authorList>
            <person name="Sun Q."/>
            <person name="Evtushenko L."/>
        </authorList>
    </citation>
    <scope>NUCLEOTIDE SEQUENCE</scope>
    <source>
        <strain evidence="1">VKM Ac-2007</strain>
    </source>
</reference>
<proteinExistence type="predicted"/>
<dbReference type="AlphaFoldDB" id="A0A9W6HZ06"/>
<dbReference type="EMBL" id="BSEV01000003">
    <property type="protein sequence ID" value="GLK08662.1"/>
    <property type="molecule type" value="Genomic_DNA"/>
</dbReference>
<keyword evidence="2" id="KW-1185">Reference proteome</keyword>
<reference evidence="1" key="1">
    <citation type="journal article" date="2014" name="Int. J. Syst. Evol. Microbiol.">
        <title>Complete genome sequence of Corynebacterium casei LMG S-19264T (=DSM 44701T), isolated from a smear-ripened cheese.</title>
        <authorList>
            <consortium name="US DOE Joint Genome Institute (JGI-PGF)"/>
            <person name="Walter F."/>
            <person name="Albersmeier A."/>
            <person name="Kalinowski J."/>
            <person name="Ruckert C."/>
        </authorList>
    </citation>
    <scope>NUCLEOTIDE SEQUENCE</scope>
    <source>
        <strain evidence="1">VKM Ac-2007</strain>
    </source>
</reference>
<dbReference type="RefSeq" id="WP_271217162.1">
    <property type="nucleotide sequence ID" value="NZ_BAAAVD010000003.1"/>
</dbReference>
<gene>
    <name evidence="1" type="ORF">GCM10017600_20670</name>
</gene>
<evidence type="ECO:0000313" key="2">
    <source>
        <dbReference type="Proteomes" id="UP001143474"/>
    </source>
</evidence>
<sequence>MTALLAHDFRAVDTAQRLCDVLTATHQLSCEVRGGYGLALVAMRCGLVVWCNGEWFWWCAGWDRQRRRPVYAFCRVDELEQAARRVAFHCARLREWQTQRRQAGEGASCS</sequence>
<evidence type="ECO:0000313" key="1">
    <source>
        <dbReference type="EMBL" id="GLK08662.1"/>
    </source>
</evidence>
<comment type="caution">
    <text evidence="1">The sequence shown here is derived from an EMBL/GenBank/DDBJ whole genome shotgun (WGS) entry which is preliminary data.</text>
</comment>
<organism evidence="1 2">
    <name type="scientific">Streptosporangium carneum</name>
    <dbReference type="NCBI Taxonomy" id="47481"/>
    <lineage>
        <taxon>Bacteria</taxon>
        <taxon>Bacillati</taxon>
        <taxon>Actinomycetota</taxon>
        <taxon>Actinomycetes</taxon>
        <taxon>Streptosporangiales</taxon>
        <taxon>Streptosporangiaceae</taxon>
        <taxon>Streptosporangium</taxon>
    </lineage>
</organism>
<dbReference type="Proteomes" id="UP001143474">
    <property type="component" value="Unassembled WGS sequence"/>
</dbReference>
<name>A0A9W6HZ06_9ACTN</name>
<protein>
    <submittedName>
        <fullName evidence="1">Uncharacterized protein</fullName>
    </submittedName>
</protein>